<evidence type="ECO:0000313" key="1">
    <source>
        <dbReference type="EMBL" id="JAD20829.1"/>
    </source>
</evidence>
<name>A0A0A8Y4I2_ARUDO</name>
<sequence>MYDGLFSRFGLTTSLGSKSFALAAPFIRDSNPKCSLERD</sequence>
<organism evidence="1">
    <name type="scientific">Arundo donax</name>
    <name type="common">Giant reed</name>
    <name type="synonym">Donax arundinaceus</name>
    <dbReference type="NCBI Taxonomy" id="35708"/>
    <lineage>
        <taxon>Eukaryota</taxon>
        <taxon>Viridiplantae</taxon>
        <taxon>Streptophyta</taxon>
        <taxon>Embryophyta</taxon>
        <taxon>Tracheophyta</taxon>
        <taxon>Spermatophyta</taxon>
        <taxon>Magnoliopsida</taxon>
        <taxon>Liliopsida</taxon>
        <taxon>Poales</taxon>
        <taxon>Poaceae</taxon>
        <taxon>PACMAD clade</taxon>
        <taxon>Arundinoideae</taxon>
        <taxon>Arundineae</taxon>
        <taxon>Arundo</taxon>
    </lineage>
</organism>
<accession>A0A0A8Y4I2</accession>
<proteinExistence type="predicted"/>
<dbReference type="AlphaFoldDB" id="A0A0A8Y4I2"/>
<reference evidence="1" key="2">
    <citation type="journal article" date="2015" name="Data Brief">
        <title>Shoot transcriptome of the giant reed, Arundo donax.</title>
        <authorList>
            <person name="Barrero R.A."/>
            <person name="Guerrero F.D."/>
            <person name="Moolhuijzen P."/>
            <person name="Goolsby J.A."/>
            <person name="Tidwell J."/>
            <person name="Bellgard S.E."/>
            <person name="Bellgard M.I."/>
        </authorList>
    </citation>
    <scope>NUCLEOTIDE SEQUENCE</scope>
    <source>
        <tissue evidence="1">Shoot tissue taken approximately 20 cm above the soil surface</tissue>
    </source>
</reference>
<reference evidence="1" key="1">
    <citation type="submission" date="2014-09" db="EMBL/GenBank/DDBJ databases">
        <authorList>
            <person name="Magalhaes I.L.F."/>
            <person name="Oliveira U."/>
            <person name="Santos F.R."/>
            <person name="Vidigal T.H.D.A."/>
            <person name="Brescovit A.D."/>
            <person name="Santos A.J."/>
        </authorList>
    </citation>
    <scope>NUCLEOTIDE SEQUENCE</scope>
    <source>
        <tissue evidence="1">Shoot tissue taken approximately 20 cm above the soil surface</tissue>
    </source>
</reference>
<protein>
    <submittedName>
        <fullName evidence="1">Uncharacterized protein</fullName>
    </submittedName>
</protein>
<dbReference type="EMBL" id="GBRH01277066">
    <property type="protein sequence ID" value="JAD20829.1"/>
    <property type="molecule type" value="Transcribed_RNA"/>
</dbReference>